<organism evidence="6 7">
    <name type="scientific">Leptospirillum ferriphilum</name>
    <dbReference type="NCBI Taxonomy" id="178606"/>
    <lineage>
        <taxon>Bacteria</taxon>
        <taxon>Pseudomonadati</taxon>
        <taxon>Nitrospirota</taxon>
        <taxon>Nitrospiria</taxon>
        <taxon>Nitrospirales</taxon>
        <taxon>Nitrospiraceae</taxon>
        <taxon>Leptospirillum</taxon>
    </lineage>
</organism>
<dbReference type="GO" id="GO:1990281">
    <property type="term" value="C:efflux pump complex"/>
    <property type="evidence" value="ECO:0007669"/>
    <property type="project" value="TreeGrafter"/>
</dbReference>
<evidence type="ECO:0000256" key="2">
    <source>
        <dbReference type="ARBA" id="ARBA00022452"/>
    </source>
</evidence>
<evidence type="ECO:0000256" key="4">
    <source>
        <dbReference type="ARBA" id="ARBA00023136"/>
    </source>
</evidence>
<evidence type="ECO:0000256" key="1">
    <source>
        <dbReference type="ARBA" id="ARBA00004442"/>
    </source>
</evidence>
<evidence type="ECO:0000256" key="3">
    <source>
        <dbReference type="ARBA" id="ARBA00022692"/>
    </source>
</evidence>
<comment type="subcellular location">
    <subcellularLocation>
        <location evidence="1">Cell outer membrane</location>
    </subcellularLocation>
</comment>
<evidence type="ECO:0000256" key="5">
    <source>
        <dbReference type="ARBA" id="ARBA00023237"/>
    </source>
</evidence>
<evidence type="ECO:0008006" key="8">
    <source>
        <dbReference type="Google" id="ProtNLM"/>
    </source>
</evidence>
<dbReference type="Gene3D" id="1.20.1600.10">
    <property type="entry name" value="Outer membrane efflux proteins (OEP)"/>
    <property type="match status" value="1"/>
</dbReference>
<proteinExistence type="predicted"/>
<dbReference type="RefSeq" id="WP_014960057.1">
    <property type="nucleotide sequence ID" value="NZ_MPOJ01000030.1"/>
</dbReference>
<name>A0A1V3SSB3_9BACT</name>
<keyword evidence="5" id="KW-0998">Cell outer membrane</keyword>
<evidence type="ECO:0000313" key="7">
    <source>
        <dbReference type="Proteomes" id="UP000188586"/>
    </source>
</evidence>
<dbReference type="SUPFAM" id="SSF56954">
    <property type="entry name" value="Outer membrane efflux proteins (OEP)"/>
    <property type="match status" value="1"/>
</dbReference>
<dbReference type="PANTHER" id="PTHR30026:SF20">
    <property type="entry name" value="OUTER MEMBRANE PROTEIN TOLC"/>
    <property type="match status" value="1"/>
</dbReference>
<dbReference type="GO" id="GO:0015288">
    <property type="term" value="F:porin activity"/>
    <property type="evidence" value="ECO:0007669"/>
    <property type="project" value="TreeGrafter"/>
</dbReference>
<sequence length="487" mass="54787">MNKVTFLAVLLIVLEAFHPVPPVQAEAASFGQGKNLEVPNVQPFPDKRYHLERLSLSRVLEKTGNFSPEILVGRKKLKISYADRIQAIETFIPSLTVSFGTMTYSGEVQNSRGIFYNIQKQQANMNHGVLLLDQPGISAFQTIVRTTRIEQTRSQLSETINRKSTQAARLYFENLASLSRVAVLQEAVRISKRILNQEKKLMELGGASIVGVLRAAHEVARDSRHLVEEERKTYRVAFRLSQIMGIDANTMPVPEESFILPRLYIRLPDDPDRLIELSDEKRPLLREFEKNRLARSQELTGTLYAPLVPIVGANILNGALGPDFNGLSGYNQTLFFALWTIGPGGLFDPAAIHLAQTREQHAEALLARTRIRVHRQVRDAYEEVRKSLEEEKIAVSDMRLAKLTFLASQRRVQLGVYHALELIISLRDLVDAQLHYIDATRGLEESQFNLLFSVGTRPRITQVPLSVGPTVDPGIFRFDIPSGGHPE</sequence>
<keyword evidence="4" id="KW-0472">Membrane</keyword>
<dbReference type="InterPro" id="IPR051906">
    <property type="entry name" value="TolC-like"/>
</dbReference>
<comment type="caution">
    <text evidence="6">The sequence shown here is derived from an EMBL/GenBank/DDBJ whole genome shotgun (WGS) entry which is preliminary data.</text>
</comment>
<gene>
    <name evidence="6" type="ORF">BOX24_12005</name>
</gene>
<dbReference type="Proteomes" id="UP000188586">
    <property type="component" value="Unassembled WGS sequence"/>
</dbReference>
<dbReference type="AlphaFoldDB" id="A0A1V3SSB3"/>
<keyword evidence="2" id="KW-1134">Transmembrane beta strand</keyword>
<accession>A0A1V3SSB3</accession>
<dbReference type="EMBL" id="MPOJ01000030">
    <property type="protein sequence ID" value="OOH69735.1"/>
    <property type="molecule type" value="Genomic_DNA"/>
</dbReference>
<dbReference type="GO" id="GO:0009279">
    <property type="term" value="C:cell outer membrane"/>
    <property type="evidence" value="ECO:0007669"/>
    <property type="project" value="UniProtKB-SubCell"/>
</dbReference>
<reference evidence="6 7" key="1">
    <citation type="submission" date="2016-11" db="EMBL/GenBank/DDBJ databases">
        <title>Comparative genomics of co-occurring bacteria in distinct bioleaching systems unravels niche-specific adaptation.</title>
        <authorList>
            <person name="Zhang X."/>
            <person name="Liu X."/>
            <person name="Yin H."/>
        </authorList>
    </citation>
    <scope>NUCLEOTIDE SEQUENCE [LARGE SCALE GENOMIC DNA]</scope>
    <source>
        <strain evidence="6 7">DX</strain>
    </source>
</reference>
<dbReference type="PANTHER" id="PTHR30026">
    <property type="entry name" value="OUTER MEMBRANE PROTEIN TOLC"/>
    <property type="match status" value="1"/>
</dbReference>
<dbReference type="OMA" id="HYIDATR"/>
<evidence type="ECO:0000313" key="6">
    <source>
        <dbReference type="EMBL" id="OOH69735.1"/>
    </source>
</evidence>
<keyword evidence="3" id="KW-0812">Transmembrane</keyword>
<dbReference type="GO" id="GO:0015562">
    <property type="term" value="F:efflux transmembrane transporter activity"/>
    <property type="evidence" value="ECO:0007669"/>
    <property type="project" value="InterPro"/>
</dbReference>
<protein>
    <recommendedName>
        <fullName evidence="8">TolC family protein</fullName>
    </recommendedName>
</protein>